<dbReference type="Proteomes" id="UP000492821">
    <property type="component" value="Unassembled WGS sequence"/>
</dbReference>
<name>A0A7E4UMD2_PANRE</name>
<accession>A0A7E4UMD2</accession>
<keyword evidence="1" id="KW-0472">Membrane</keyword>
<evidence type="ECO:0000313" key="3">
    <source>
        <dbReference type="WBParaSite" id="Pan_g10486.t1"/>
    </source>
</evidence>
<evidence type="ECO:0000256" key="1">
    <source>
        <dbReference type="SAM" id="Phobius"/>
    </source>
</evidence>
<protein>
    <submittedName>
        <fullName evidence="3">Ovule protein</fullName>
    </submittedName>
</protein>
<dbReference type="WBParaSite" id="Pan_g10486.t1">
    <property type="protein sequence ID" value="Pan_g10486.t1"/>
    <property type="gene ID" value="Pan_g10486"/>
</dbReference>
<evidence type="ECO:0000313" key="2">
    <source>
        <dbReference type="Proteomes" id="UP000492821"/>
    </source>
</evidence>
<reference evidence="3" key="2">
    <citation type="submission" date="2020-10" db="UniProtKB">
        <authorList>
            <consortium name="WormBaseParasite"/>
        </authorList>
    </citation>
    <scope>IDENTIFICATION</scope>
</reference>
<organism evidence="2 3">
    <name type="scientific">Panagrellus redivivus</name>
    <name type="common">Microworm</name>
    <dbReference type="NCBI Taxonomy" id="6233"/>
    <lineage>
        <taxon>Eukaryota</taxon>
        <taxon>Metazoa</taxon>
        <taxon>Ecdysozoa</taxon>
        <taxon>Nematoda</taxon>
        <taxon>Chromadorea</taxon>
        <taxon>Rhabditida</taxon>
        <taxon>Tylenchina</taxon>
        <taxon>Panagrolaimomorpha</taxon>
        <taxon>Panagrolaimoidea</taxon>
        <taxon>Panagrolaimidae</taxon>
        <taxon>Panagrellus</taxon>
    </lineage>
</organism>
<feature type="transmembrane region" description="Helical" evidence="1">
    <location>
        <begin position="50"/>
        <end position="70"/>
    </location>
</feature>
<sequence>MNACKYHVALRTAREWSVVGQLSQFNTRIPSPNSPWVLIPDVSHLFHRPIHIHIQIAKMFSMFIISIFHINTFKRKKHLNTYPRVNQ</sequence>
<keyword evidence="1" id="KW-0812">Transmembrane</keyword>
<keyword evidence="1" id="KW-1133">Transmembrane helix</keyword>
<dbReference type="AlphaFoldDB" id="A0A7E4UMD2"/>
<reference evidence="2" key="1">
    <citation type="journal article" date="2013" name="Genetics">
        <title>The draft genome and transcriptome of Panagrellus redivivus are shaped by the harsh demands of a free-living lifestyle.</title>
        <authorList>
            <person name="Srinivasan J."/>
            <person name="Dillman A.R."/>
            <person name="Macchietto M.G."/>
            <person name="Heikkinen L."/>
            <person name="Lakso M."/>
            <person name="Fracchia K.M."/>
            <person name="Antoshechkin I."/>
            <person name="Mortazavi A."/>
            <person name="Wong G."/>
            <person name="Sternberg P.W."/>
        </authorList>
    </citation>
    <scope>NUCLEOTIDE SEQUENCE [LARGE SCALE GENOMIC DNA]</scope>
    <source>
        <strain evidence="2">MT8872</strain>
    </source>
</reference>
<proteinExistence type="predicted"/>
<keyword evidence="2" id="KW-1185">Reference proteome</keyword>